<reference evidence="2 3" key="1">
    <citation type="submission" date="2024-02" db="EMBL/GenBank/DDBJ databases">
        <title>High-quality chromosome-scale genome assembly of Pensacola bahiagrass (Paspalum notatum Flugge var. saurae).</title>
        <authorList>
            <person name="Vega J.M."/>
            <person name="Podio M."/>
            <person name="Orjuela J."/>
            <person name="Siena L.A."/>
            <person name="Pessino S.C."/>
            <person name="Combes M.C."/>
            <person name="Mariac C."/>
            <person name="Albertini E."/>
            <person name="Pupilli F."/>
            <person name="Ortiz J.P.A."/>
            <person name="Leblanc O."/>
        </authorList>
    </citation>
    <scope>NUCLEOTIDE SEQUENCE [LARGE SCALE GENOMIC DNA]</scope>
    <source>
        <strain evidence="2">R1</strain>
        <tissue evidence="2">Leaf</tissue>
    </source>
</reference>
<protein>
    <submittedName>
        <fullName evidence="2">Uncharacterized protein</fullName>
    </submittedName>
</protein>
<dbReference type="EMBL" id="CP144753">
    <property type="protein sequence ID" value="WVZ92947.1"/>
    <property type="molecule type" value="Genomic_DNA"/>
</dbReference>
<keyword evidence="3" id="KW-1185">Reference proteome</keyword>
<organism evidence="2 3">
    <name type="scientific">Paspalum notatum var. saurae</name>
    <dbReference type="NCBI Taxonomy" id="547442"/>
    <lineage>
        <taxon>Eukaryota</taxon>
        <taxon>Viridiplantae</taxon>
        <taxon>Streptophyta</taxon>
        <taxon>Embryophyta</taxon>
        <taxon>Tracheophyta</taxon>
        <taxon>Spermatophyta</taxon>
        <taxon>Magnoliopsida</taxon>
        <taxon>Liliopsida</taxon>
        <taxon>Poales</taxon>
        <taxon>Poaceae</taxon>
        <taxon>PACMAD clade</taxon>
        <taxon>Panicoideae</taxon>
        <taxon>Andropogonodae</taxon>
        <taxon>Paspaleae</taxon>
        <taxon>Paspalinae</taxon>
        <taxon>Paspalum</taxon>
    </lineage>
</organism>
<evidence type="ECO:0000313" key="3">
    <source>
        <dbReference type="Proteomes" id="UP001341281"/>
    </source>
</evidence>
<evidence type="ECO:0000256" key="1">
    <source>
        <dbReference type="SAM" id="MobiDB-lite"/>
    </source>
</evidence>
<name>A0AAQ3UMH5_PASNO</name>
<gene>
    <name evidence="2" type="ORF">U9M48_038977</name>
</gene>
<proteinExistence type="predicted"/>
<dbReference type="AlphaFoldDB" id="A0AAQ3UMH5"/>
<evidence type="ECO:0000313" key="2">
    <source>
        <dbReference type="EMBL" id="WVZ92947.1"/>
    </source>
</evidence>
<sequence length="127" mass="13331">MSSTVSKLAATRPVAAPLAPAPLAARRPRLRAFPAPGLRLHRQRHQEPPRLAVAPLAPAPLSSATVAFAPSPHRHDLEFSSGATRFSVYIDADAAYTGARKHLQRSSLSSHGTGSKAGAVAARESAR</sequence>
<accession>A0AAQ3UMH5</accession>
<dbReference type="Proteomes" id="UP001341281">
    <property type="component" value="Chromosome 09"/>
</dbReference>
<feature type="region of interest" description="Disordered" evidence="1">
    <location>
        <begin position="101"/>
        <end position="127"/>
    </location>
</feature>